<name>A0A367YMJ7_9ASCO</name>
<dbReference type="EMBL" id="QLNQ01000001">
    <property type="protein sequence ID" value="RCK67103.1"/>
    <property type="molecule type" value="Genomic_DNA"/>
</dbReference>
<evidence type="ECO:0000313" key="3">
    <source>
        <dbReference type="Proteomes" id="UP000253472"/>
    </source>
</evidence>
<accession>A0A367YMJ7</accession>
<dbReference type="Proteomes" id="UP000253472">
    <property type="component" value="Unassembled WGS sequence"/>
</dbReference>
<feature type="compositionally biased region" description="Acidic residues" evidence="1">
    <location>
        <begin position="14"/>
        <end position="28"/>
    </location>
</feature>
<keyword evidence="3" id="KW-1185">Reference proteome</keyword>
<evidence type="ECO:0000313" key="2">
    <source>
        <dbReference type="EMBL" id="RCK67103.1"/>
    </source>
</evidence>
<feature type="compositionally biased region" description="Basic and acidic residues" evidence="1">
    <location>
        <begin position="229"/>
        <end position="243"/>
    </location>
</feature>
<feature type="region of interest" description="Disordered" evidence="1">
    <location>
        <begin position="1"/>
        <end position="134"/>
    </location>
</feature>
<protein>
    <submittedName>
        <fullName evidence="2">Uncharacterized protein</fullName>
    </submittedName>
</protein>
<feature type="compositionally biased region" description="Pro residues" evidence="1">
    <location>
        <begin position="81"/>
        <end position="94"/>
    </location>
</feature>
<dbReference type="AlphaFoldDB" id="A0A367YMJ7"/>
<sequence length="354" mass="38830">MSESKMKITNICNTDDEDTPMSDVEDEVIPIIRSNRPALRIPPPSPPHGLEQGDKFVKSPAPEPESYKFAALTKRYSFAPPSTPPPPPAPQPPRAPKKLLRRSTPGGLVTPPSSPRAAKRAYAGTSLDETPTKKAKHSYAWKFGEATKGNFVFGHIDSIEIENLVVDRSATGHKVVMKNVKYVRLGDLTKGIAVPERKTVSERRATVGGEVTTANRGVGQRNGVVKRRAIPDRRPVSEQRVVPRDNGVVQRKPVAERSGAARRRDAPKRGSPLKQQCNAPGNHGPREEQPNAPRDSSTPEQQHGPVERKAAPQPKGILKNPRASTTPKKRVVFVYGYVGSMKLFRKDEIIGMKS</sequence>
<evidence type="ECO:0000256" key="1">
    <source>
        <dbReference type="SAM" id="MobiDB-lite"/>
    </source>
</evidence>
<gene>
    <name evidence="2" type="ORF">Cantr_03102</name>
</gene>
<proteinExistence type="predicted"/>
<reference evidence="2 3" key="1">
    <citation type="submission" date="2018-06" db="EMBL/GenBank/DDBJ databases">
        <title>Whole genome sequencing of Candida tropicalis (genome annotated by CSBL at Korea University).</title>
        <authorList>
            <person name="Ahn J."/>
        </authorList>
    </citation>
    <scope>NUCLEOTIDE SEQUENCE [LARGE SCALE GENOMIC DNA]</scope>
    <source>
        <strain evidence="2 3">ATCC 20962</strain>
    </source>
</reference>
<feature type="region of interest" description="Disordered" evidence="1">
    <location>
        <begin position="208"/>
        <end position="329"/>
    </location>
</feature>
<comment type="caution">
    <text evidence="2">The sequence shown here is derived from an EMBL/GenBank/DDBJ whole genome shotgun (WGS) entry which is preliminary data.</text>
</comment>
<organism evidence="2 3">
    <name type="scientific">Candida viswanathii</name>
    <dbReference type="NCBI Taxonomy" id="5486"/>
    <lineage>
        <taxon>Eukaryota</taxon>
        <taxon>Fungi</taxon>
        <taxon>Dikarya</taxon>
        <taxon>Ascomycota</taxon>
        <taxon>Saccharomycotina</taxon>
        <taxon>Pichiomycetes</taxon>
        <taxon>Debaryomycetaceae</taxon>
        <taxon>Candida/Lodderomyces clade</taxon>
        <taxon>Candida</taxon>
    </lineage>
</organism>